<evidence type="ECO:0000313" key="2">
    <source>
        <dbReference type="EMBL" id="TID20980.1"/>
    </source>
</evidence>
<accession>A0A4Z1PE69</accession>
<protein>
    <submittedName>
        <fullName evidence="2">Putative nucleoside diphosphate kinase</fullName>
    </submittedName>
</protein>
<evidence type="ECO:0000313" key="3">
    <source>
        <dbReference type="Proteomes" id="UP000298493"/>
    </source>
</evidence>
<proteinExistence type="predicted"/>
<gene>
    <name evidence="2" type="ORF">E6O75_ATG05745</name>
</gene>
<name>A0A4Z1PE69_9PEZI</name>
<dbReference type="AlphaFoldDB" id="A0A4Z1PE69"/>
<organism evidence="2 3">
    <name type="scientific">Venturia nashicola</name>
    <dbReference type="NCBI Taxonomy" id="86259"/>
    <lineage>
        <taxon>Eukaryota</taxon>
        <taxon>Fungi</taxon>
        <taxon>Dikarya</taxon>
        <taxon>Ascomycota</taxon>
        <taxon>Pezizomycotina</taxon>
        <taxon>Dothideomycetes</taxon>
        <taxon>Pleosporomycetidae</taxon>
        <taxon>Venturiales</taxon>
        <taxon>Venturiaceae</taxon>
        <taxon>Venturia</taxon>
    </lineage>
</organism>
<reference evidence="2 3" key="1">
    <citation type="submission" date="2019-04" db="EMBL/GenBank/DDBJ databases">
        <title>High contiguity whole genome sequence and gene annotation resource for two Venturia nashicola isolates.</title>
        <authorList>
            <person name="Prokchorchik M."/>
            <person name="Won K."/>
            <person name="Lee Y."/>
            <person name="Choi E.D."/>
            <person name="Segonzac C."/>
            <person name="Sohn K.H."/>
        </authorList>
    </citation>
    <scope>NUCLEOTIDE SEQUENCE [LARGE SCALE GENOMIC DNA]</scope>
    <source>
        <strain evidence="2 3">PRI2</strain>
    </source>
</reference>
<keyword evidence="3" id="KW-1185">Reference proteome</keyword>
<comment type="caution">
    <text evidence="2">The sequence shown here is derived from an EMBL/GenBank/DDBJ whole genome shotgun (WGS) entry which is preliminary data.</text>
</comment>
<feature type="region of interest" description="Disordered" evidence="1">
    <location>
        <begin position="544"/>
        <end position="607"/>
    </location>
</feature>
<dbReference type="EMBL" id="SNSC02000010">
    <property type="protein sequence ID" value="TID20980.1"/>
    <property type="molecule type" value="Genomic_DNA"/>
</dbReference>
<dbReference type="Proteomes" id="UP000298493">
    <property type="component" value="Unassembled WGS sequence"/>
</dbReference>
<evidence type="ECO:0000256" key="1">
    <source>
        <dbReference type="SAM" id="MobiDB-lite"/>
    </source>
</evidence>
<dbReference type="GO" id="GO:0016301">
    <property type="term" value="F:kinase activity"/>
    <property type="evidence" value="ECO:0007669"/>
    <property type="project" value="UniProtKB-KW"/>
</dbReference>
<sequence length="607" mass="69545">MYVPEEDQIPPQYLPHEYHDGSIVARLARLDEDTVLSHNQSVYVLDALEVNKPEEIDGASDDTTKLQASQATSTISSLEENFGHSPENSLRVPNLVQAKTMQPSINSPLPTTTSEPAYTPASRSIYRNAVRKLEIIEKWPIICLQGSGIEPPAYMDVWISDRDIQTIRSKRTFDCICESVKRLDIEELSAEDYEVSPRFEGGWDTWINCIVDSIMTTAGFPGLSKSVHEHLYNEYRSQIEASAELVEQHVDSLFSEARPPNSQDLEKIRWALDQKSHRYRQHLEENEINLARHHPKKAYGLIRSTVREVMLCVFVKYRVEALLELYPRDYALDNWLRHQMDVCDDWFEENDEHLEHQSGCRKQLRAVWLFSLWQQWESFLMHGFDPVLAEIWEPPLLSVLLVSQPREIQDLYVGAYPQETLLEEGNDGPRPHWLTLPPNFEPGAYENYPIAGYRVDMKLDAINGRLHMVAEAEEGDLFAYIPPPYCESGEKGDMTMKDLASKLILRWDERNDVVTWLNEAIVEGRLDTSTIQWIDHDLQLSEEYEDSGEDYSGEEDSGEEDSGEEESGEEESGEEESGEEESGEEDSGEEDSGDEDSGNEDSEQEED</sequence>
<keyword evidence="2" id="KW-0418">Kinase</keyword>
<keyword evidence="2" id="KW-0808">Transferase</keyword>